<organism evidence="4">
    <name type="scientific">Blackberry latent virus</name>
    <dbReference type="NCBI Taxonomy" id="3231626"/>
    <lineage>
        <taxon>Viruses</taxon>
        <taxon>Riboviria</taxon>
        <taxon>Orthornavirae</taxon>
        <taxon>Duplornaviricota</taxon>
        <taxon>Resentoviricetes</taxon>
        <taxon>Reovirales</taxon>
    </lineage>
</organism>
<evidence type="ECO:0000313" key="4">
    <source>
        <dbReference type="EMBL" id="XCI78261.1"/>
    </source>
</evidence>
<dbReference type="InterPro" id="IPR048606">
    <property type="entry name" value="Reov_VP3_MTase2"/>
</dbReference>
<sequence>MHDFIQFDDLLVYEKGHLAVALMFYFGIKFDPKLQLIKDHVLSNLELILYDISDENGFSIMLNGLLACYNMSSIGRPRDYLTVSTNSINSLIILYKNRIGAVHWFPIMDALSEGKALESFGRFKFAATHITWSFNCVHYVEFQDESDLRTYLFKKMNEQCHLNNMIQQASNTVPRYIESVAINLKNVTNLSKMLWLLGNSYIPVEYNKIISDINILRSNDILLKLLTDLKVNYGLCDYLNFSIVCSDKLKLATMKKDTTKYWPFIKSYELIQSDLPPSVSTIGINGSIWIDIPTGNSSIPSNYKFKLYSDVNVAQIKKVSYEPDFTKKIRYDRYSEIYGVKALYDSDKVVLANKKIASTCYINYYDSTSERFNVLYNIKSICKFNDVYKDRLFNRISQFLQFKLLDTGYNDELGIELAIGLNISLNRNSPNRCIIPPSNVVNISGSVQETSNSNLINKELNASVVKIVSLFCVSIRKIYYNSESILTIHRVDTLPMKVLLVGEISGKNKEILSKLGGYYGFQIKVYAFGYDGFNNSNKCSIEGVQFERKYNVVISDVDQANEINGFEGMVNKVLVHLSRLLSATSDVLYYKCNHPSLYLINLIVNLYKDTWNISLLHCLGQKSFTTEIFICFQQINTNLRDRIIDKPYFTRANMNDFLFYENQYNTKKKIDLSKISGENVLEYDNISPENLEKLCVPGNYTFGSLNVNDAAWFISLALKLSDQVLTWSTMTSLELIHFYFTMSNKRYGVTKRRDDIPVIRPHNSLTHFGSFGINLDKNKLRSIFKGLSSTLYCTLAYRYEIASDIIKQKRNNHVHIIGVREGSEIGYYPKDFKVTVYEELNLNPYIEYNVEVRNLWDWNLDEALKKGCYIFNYVIMSNAEGESSKVVQVGRLETLFNRLITTTDKDVYVYLSIYRNPLYLEDDTQLPKMIIDYTVTMSDRIKVRYFREGDTKNMYVTFGQYDPVYAFRENEILTLIENANEKSVGKKIVMEKMKISQLSLLKGINTHNLIPNYLEWPDFNAYLSFTVLYKLSVTV</sequence>
<reference evidence="4" key="1">
    <citation type="submission" date="2024-07" db="EMBL/GenBank/DDBJ databases">
        <authorList>
            <person name="Quito-Avila D.F."/>
            <person name="Cifuentes R.B."/>
        </authorList>
    </citation>
    <scope>NUCLEOTIDE SEQUENCE</scope>
    <source>
        <strain evidence="4">Tung_2017_RpLV</strain>
    </source>
</reference>
<evidence type="ECO:0000259" key="1">
    <source>
        <dbReference type="Pfam" id="PF20790"/>
    </source>
</evidence>
<protein>
    <submittedName>
        <fullName evidence="4">VP4</fullName>
    </submittedName>
</protein>
<dbReference type="InterPro" id="IPR048607">
    <property type="entry name" value="Reov_VP3_MTase1"/>
</dbReference>
<dbReference type="Pfam" id="PF20790">
    <property type="entry name" value="Reov_VP3_GTase"/>
    <property type="match status" value="1"/>
</dbReference>
<evidence type="ECO:0000259" key="3">
    <source>
        <dbReference type="Pfam" id="PF20832"/>
    </source>
</evidence>
<dbReference type="Pfam" id="PF20831">
    <property type="entry name" value="Reov_VP3_MTase1"/>
    <property type="match status" value="1"/>
</dbReference>
<feature type="domain" description="Reovirus VP3 protein Methyltransferase" evidence="3">
    <location>
        <begin position="812"/>
        <end position="1011"/>
    </location>
</feature>
<dbReference type="Pfam" id="PF20832">
    <property type="entry name" value="Reov_VP3_MTase2"/>
    <property type="match status" value="1"/>
</dbReference>
<gene>
    <name evidence="4" type="primary">ORF4</name>
</gene>
<accession>A0AAU8HZR9</accession>
<dbReference type="InterPro" id="IPR048608">
    <property type="entry name" value="Reov_VP3_GTase"/>
</dbReference>
<feature type="domain" description="Reovirus VP3 protein Methyltransferase" evidence="2">
    <location>
        <begin position="453"/>
        <end position="632"/>
    </location>
</feature>
<feature type="domain" description="Reovirus VP3 protein guanylyltransferase" evidence="1">
    <location>
        <begin position="86"/>
        <end position="187"/>
    </location>
</feature>
<name>A0AAU8HZR9_9REOV</name>
<dbReference type="EMBL" id="PP974601">
    <property type="protein sequence ID" value="XCI78261.1"/>
    <property type="molecule type" value="Genomic_RNA"/>
</dbReference>
<proteinExistence type="predicted"/>
<evidence type="ECO:0000259" key="2">
    <source>
        <dbReference type="Pfam" id="PF20831"/>
    </source>
</evidence>